<dbReference type="HAMAP" id="MF_00265">
    <property type="entry name" value="VapC_Nob1"/>
    <property type="match status" value="1"/>
</dbReference>
<feature type="binding site" evidence="8">
    <location>
        <position position="86"/>
    </location>
    <ligand>
        <name>Mg(2+)</name>
        <dbReference type="ChEBI" id="CHEBI:18420"/>
    </ligand>
</feature>
<evidence type="ECO:0000256" key="6">
    <source>
        <dbReference type="ARBA" id="ARBA00022842"/>
    </source>
</evidence>
<dbReference type="SUPFAM" id="SSF88723">
    <property type="entry name" value="PIN domain-like"/>
    <property type="match status" value="1"/>
</dbReference>
<feature type="domain" description="PIN" evidence="9">
    <location>
        <begin position="4"/>
        <end position="106"/>
    </location>
</feature>
<evidence type="ECO:0000256" key="3">
    <source>
        <dbReference type="ARBA" id="ARBA00022722"/>
    </source>
</evidence>
<evidence type="ECO:0000313" key="11">
    <source>
        <dbReference type="Proteomes" id="UP000484885"/>
    </source>
</evidence>
<feature type="binding site" evidence="8">
    <location>
        <position position="6"/>
    </location>
    <ligand>
        <name>Mg(2+)</name>
        <dbReference type="ChEBI" id="CHEBI:18420"/>
    </ligand>
</feature>
<organism evidence="10 11">
    <name type="scientific">Wenzhouxiangella limi</name>
    <dbReference type="NCBI Taxonomy" id="2707351"/>
    <lineage>
        <taxon>Bacteria</taxon>
        <taxon>Pseudomonadati</taxon>
        <taxon>Pseudomonadota</taxon>
        <taxon>Gammaproteobacteria</taxon>
        <taxon>Chromatiales</taxon>
        <taxon>Wenzhouxiangellaceae</taxon>
        <taxon>Wenzhouxiangella</taxon>
    </lineage>
</organism>
<keyword evidence="8" id="KW-0800">Toxin</keyword>
<dbReference type="GO" id="GO:0016787">
    <property type="term" value="F:hydrolase activity"/>
    <property type="evidence" value="ECO:0007669"/>
    <property type="project" value="UniProtKB-KW"/>
</dbReference>
<evidence type="ECO:0000256" key="7">
    <source>
        <dbReference type="ARBA" id="ARBA00038093"/>
    </source>
</evidence>
<dbReference type="GO" id="GO:0090729">
    <property type="term" value="F:toxin activity"/>
    <property type="evidence" value="ECO:0007669"/>
    <property type="project" value="UniProtKB-KW"/>
</dbReference>
<dbReference type="InterPro" id="IPR050556">
    <property type="entry name" value="Type_II_TA_system_RNase"/>
</dbReference>
<dbReference type="GO" id="GO:0004540">
    <property type="term" value="F:RNA nuclease activity"/>
    <property type="evidence" value="ECO:0007669"/>
    <property type="project" value="InterPro"/>
</dbReference>
<keyword evidence="3 8" id="KW-0540">Nuclease</keyword>
<keyword evidence="6 8" id="KW-0460">Magnesium</keyword>
<evidence type="ECO:0000256" key="4">
    <source>
        <dbReference type="ARBA" id="ARBA00022723"/>
    </source>
</evidence>
<evidence type="ECO:0000256" key="8">
    <source>
        <dbReference type="HAMAP-Rule" id="MF_00265"/>
    </source>
</evidence>
<keyword evidence="4 8" id="KW-0479">Metal-binding</keyword>
<dbReference type="InterPro" id="IPR002716">
    <property type="entry name" value="PIN_dom"/>
</dbReference>
<dbReference type="Gene3D" id="3.40.50.1010">
    <property type="entry name" value="5'-nuclease"/>
    <property type="match status" value="1"/>
</dbReference>
<dbReference type="PANTHER" id="PTHR33653:SF1">
    <property type="entry name" value="RIBONUCLEASE VAPC2"/>
    <property type="match status" value="1"/>
</dbReference>
<dbReference type="Pfam" id="PF01850">
    <property type="entry name" value="PIN"/>
    <property type="match status" value="1"/>
</dbReference>
<evidence type="ECO:0000256" key="1">
    <source>
        <dbReference type="ARBA" id="ARBA00001946"/>
    </source>
</evidence>
<dbReference type="Proteomes" id="UP000484885">
    <property type="component" value="Unassembled WGS sequence"/>
</dbReference>
<evidence type="ECO:0000256" key="2">
    <source>
        <dbReference type="ARBA" id="ARBA00022649"/>
    </source>
</evidence>
<name>A0A845V6A3_9GAMM</name>
<dbReference type="InterPro" id="IPR022907">
    <property type="entry name" value="VapC_family"/>
</dbReference>
<dbReference type="PANTHER" id="PTHR33653">
    <property type="entry name" value="RIBONUCLEASE VAPC2"/>
    <property type="match status" value="1"/>
</dbReference>
<dbReference type="RefSeq" id="WP_164210903.1">
    <property type="nucleotide sequence ID" value="NZ_JAAGSC010000040.1"/>
</dbReference>
<keyword evidence="2 8" id="KW-1277">Toxin-antitoxin system</keyword>
<evidence type="ECO:0000256" key="5">
    <source>
        <dbReference type="ARBA" id="ARBA00022801"/>
    </source>
</evidence>
<dbReference type="InterPro" id="IPR029060">
    <property type="entry name" value="PIN-like_dom_sf"/>
</dbReference>
<evidence type="ECO:0000313" key="10">
    <source>
        <dbReference type="EMBL" id="NDY95495.1"/>
    </source>
</evidence>
<keyword evidence="11" id="KW-1185">Reference proteome</keyword>
<gene>
    <name evidence="8" type="primary">vapC</name>
    <name evidence="10" type="ORF">G3I74_07140</name>
</gene>
<comment type="caution">
    <text evidence="10">The sequence shown here is derived from an EMBL/GenBank/DDBJ whole genome shotgun (WGS) entry which is preliminary data.</text>
</comment>
<evidence type="ECO:0000259" key="9">
    <source>
        <dbReference type="Pfam" id="PF01850"/>
    </source>
</evidence>
<dbReference type="EC" id="3.1.-.-" evidence="8"/>
<dbReference type="GO" id="GO:0000287">
    <property type="term" value="F:magnesium ion binding"/>
    <property type="evidence" value="ECO:0007669"/>
    <property type="project" value="UniProtKB-UniRule"/>
</dbReference>
<comment type="similarity">
    <text evidence="7 8">Belongs to the PINc/VapC protein family.</text>
</comment>
<reference evidence="10 11" key="1">
    <citation type="submission" date="2020-02" db="EMBL/GenBank/DDBJ databases">
        <authorList>
            <person name="Zhang X.-Y."/>
        </authorList>
    </citation>
    <scope>NUCLEOTIDE SEQUENCE [LARGE SCALE GENOMIC DNA]</scope>
    <source>
        <strain evidence="10 11">C33</strain>
    </source>
</reference>
<accession>A0A845V6A3</accession>
<dbReference type="AlphaFoldDB" id="A0A845V6A3"/>
<protein>
    <recommendedName>
        <fullName evidence="8">Ribonuclease VapC</fullName>
        <shortName evidence="8">RNase VapC</shortName>
        <ecNumber evidence="8">3.1.-.-</ecNumber>
    </recommendedName>
    <alternativeName>
        <fullName evidence="8">Toxin VapC</fullName>
    </alternativeName>
</protein>
<sequence>MNWLLDSNILIDYLNGIGPAADVIGKAEATSISRVTWIEVLVGAESPEQTKSLSAWLARFTIIEIDAAIAERAIELRRSRRLRLPDLLIWASAQVHGLILVSRNTRDFPADQPGIHVPYRIRRS</sequence>
<keyword evidence="5 8" id="KW-0378">Hydrolase</keyword>
<proteinExistence type="inferred from homology"/>
<dbReference type="EMBL" id="JAAGSC010000040">
    <property type="protein sequence ID" value="NDY95495.1"/>
    <property type="molecule type" value="Genomic_DNA"/>
</dbReference>
<comment type="cofactor">
    <cofactor evidence="1 8">
        <name>Mg(2+)</name>
        <dbReference type="ChEBI" id="CHEBI:18420"/>
    </cofactor>
</comment>
<comment type="function">
    <text evidence="8">Toxic component of a toxin-antitoxin (TA) system. An RNase.</text>
</comment>